<evidence type="ECO:0000259" key="3">
    <source>
        <dbReference type="PROSITE" id="PS50943"/>
    </source>
</evidence>
<dbReference type="Pfam" id="PF01381">
    <property type="entry name" value="HTH_3"/>
    <property type="match status" value="1"/>
</dbReference>
<keyword evidence="5" id="KW-1185">Reference proteome</keyword>
<dbReference type="InterPro" id="IPR010982">
    <property type="entry name" value="Lambda_DNA-bd_dom_sf"/>
</dbReference>
<dbReference type="AlphaFoldDB" id="A0A401TSR6"/>
<proteinExistence type="predicted"/>
<dbReference type="SMART" id="SM00530">
    <property type="entry name" value="HTH_XRE"/>
    <property type="match status" value="1"/>
</dbReference>
<dbReference type="SUPFAM" id="SSF51182">
    <property type="entry name" value="RmlC-like cupins"/>
    <property type="match status" value="1"/>
</dbReference>
<accession>A0A401TSR6</accession>
<name>A0A401TSR6_CHIPU</name>
<comment type="caution">
    <text evidence="4">The sequence shown here is derived from an EMBL/GenBank/DDBJ whole genome shotgun (WGS) entry which is preliminary data.</text>
</comment>
<feature type="non-terminal residue" evidence="4">
    <location>
        <position position="1"/>
    </location>
</feature>
<dbReference type="InterPro" id="IPR011051">
    <property type="entry name" value="RmlC_Cupin_sf"/>
</dbReference>
<reference evidence="4 5" key="1">
    <citation type="journal article" date="2018" name="Nat. Ecol. Evol.">
        <title>Shark genomes provide insights into elasmobranch evolution and the origin of vertebrates.</title>
        <authorList>
            <person name="Hara Y"/>
            <person name="Yamaguchi K"/>
            <person name="Onimaru K"/>
            <person name="Kadota M"/>
            <person name="Koyanagi M"/>
            <person name="Keeley SD"/>
            <person name="Tatsumi K"/>
            <person name="Tanaka K"/>
            <person name="Motone F"/>
            <person name="Kageyama Y"/>
            <person name="Nozu R"/>
            <person name="Adachi N"/>
            <person name="Nishimura O"/>
            <person name="Nakagawa R"/>
            <person name="Tanegashima C"/>
            <person name="Kiyatake I"/>
            <person name="Matsumoto R"/>
            <person name="Murakumo K"/>
            <person name="Nishida K"/>
            <person name="Terakita A"/>
            <person name="Kuratani S"/>
            <person name="Sato K"/>
            <person name="Hyodo S Kuraku.S."/>
        </authorList>
    </citation>
    <scope>NUCLEOTIDE SEQUENCE [LARGE SCALE GENOMIC DNA]</scope>
</reference>
<dbReference type="CDD" id="cd00093">
    <property type="entry name" value="HTH_XRE"/>
    <property type="match status" value="1"/>
</dbReference>
<dbReference type="PANTHER" id="PTHR46797">
    <property type="entry name" value="HTH-TYPE TRANSCRIPTIONAL REGULATOR"/>
    <property type="match status" value="1"/>
</dbReference>
<dbReference type="Pfam" id="PF07883">
    <property type="entry name" value="Cupin_2"/>
    <property type="match status" value="1"/>
</dbReference>
<dbReference type="SUPFAM" id="SSF47413">
    <property type="entry name" value="lambda repressor-like DNA-binding domains"/>
    <property type="match status" value="1"/>
</dbReference>
<dbReference type="InterPro" id="IPR014710">
    <property type="entry name" value="RmlC-like_jellyroll"/>
</dbReference>
<dbReference type="CDD" id="cd02209">
    <property type="entry name" value="cupin_XRE_C"/>
    <property type="match status" value="1"/>
</dbReference>
<dbReference type="Proteomes" id="UP000287033">
    <property type="component" value="Unassembled WGS sequence"/>
</dbReference>
<evidence type="ECO:0000256" key="2">
    <source>
        <dbReference type="ARBA" id="ARBA00023125"/>
    </source>
</evidence>
<dbReference type="GO" id="GO:0003700">
    <property type="term" value="F:DNA-binding transcription factor activity"/>
    <property type="evidence" value="ECO:0007669"/>
    <property type="project" value="TreeGrafter"/>
</dbReference>
<comment type="subcellular location">
    <subcellularLocation>
        <location evidence="1">Nucleus</location>
    </subcellularLocation>
</comment>
<dbReference type="PANTHER" id="PTHR46797:SF1">
    <property type="entry name" value="METHYLPHOSPHONATE SYNTHASE"/>
    <property type="match status" value="1"/>
</dbReference>
<evidence type="ECO:0000313" key="5">
    <source>
        <dbReference type="Proteomes" id="UP000287033"/>
    </source>
</evidence>
<organism evidence="4 5">
    <name type="scientific">Chiloscyllium punctatum</name>
    <name type="common">Brownbanded bambooshark</name>
    <name type="synonym">Hemiscyllium punctatum</name>
    <dbReference type="NCBI Taxonomy" id="137246"/>
    <lineage>
        <taxon>Eukaryota</taxon>
        <taxon>Metazoa</taxon>
        <taxon>Chordata</taxon>
        <taxon>Craniata</taxon>
        <taxon>Vertebrata</taxon>
        <taxon>Chondrichthyes</taxon>
        <taxon>Elasmobranchii</taxon>
        <taxon>Galeomorphii</taxon>
        <taxon>Galeoidea</taxon>
        <taxon>Orectolobiformes</taxon>
        <taxon>Hemiscylliidae</taxon>
        <taxon>Chiloscyllium</taxon>
    </lineage>
</organism>
<dbReference type="GO" id="GO:0005634">
    <property type="term" value="C:nucleus"/>
    <property type="evidence" value="ECO:0007669"/>
    <property type="project" value="UniProtKB-SubCell"/>
</dbReference>
<feature type="domain" description="HTH cro/C1-type" evidence="3">
    <location>
        <begin position="82"/>
        <end position="136"/>
    </location>
</feature>
<dbReference type="PROSITE" id="PS50943">
    <property type="entry name" value="HTH_CROC1"/>
    <property type="match status" value="1"/>
</dbReference>
<protein>
    <recommendedName>
        <fullName evidence="3">HTH cro/C1-type domain-containing protein</fullName>
    </recommendedName>
</protein>
<dbReference type="EMBL" id="BEZZ01168431">
    <property type="protein sequence ID" value="GCC45665.1"/>
    <property type="molecule type" value="Genomic_DNA"/>
</dbReference>
<dbReference type="GO" id="GO:0003677">
    <property type="term" value="F:DNA binding"/>
    <property type="evidence" value="ECO:0007669"/>
    <property type="project" value="UniProtKB-KW"/>
</dbReference>
<dbReference type="InterPro" id="IPR013096">
    <property type="entry name" value="Cupin_2"/>
</dbReference>
<evidence type="ECO:0000313" key="4">
    <source>
        <dbReference type="EMBL" id="GCC45665.1"/>
    </source>
</evidence>
<dbReference type="OrthoDB" id="10266773at2759"/>
<dbReference type="Gene3D" id="2.60.120.10">
    <property type="entry name" value="Jelly Rolls"/>
    <property type="match status" value="1"/>
</dbReference>
<dbReference type="Gene3D" id="1.10.260.40">
    <property type="entry name" value="lambda repressor-like DNA-binding domains"/>
    <property type="match status" value="1"/>
</dbReference>
<dbReference type="InterPro" id="IPR001387">
    <property type="entry name" value="Cro/C1-type_HTH"/>
</dbReference>
<evidence type="ECO:0000256" key="1">
    <source>
        <dbReference type="ARBA" id="ARBA00004123"/>
    </source>
</evidence>
<sequence>AAEAAAGDIRRTVAKRHLRSFLWRDAAFLALARLGVGADGGTGDIRCALGCFMSDGNVASSLDANPSPDAEQDLPAVLGRNLRRLRTSRGHSLERLAKQSGVSRAMLGQIETGKSVPTIALLWKVANALHVPFANLLQADVARGPVVLRQSDAKLLSSSQGQFTSRALFPFDGSHQVEFYELRIGPLHRENAEAHAPGTRENLFVAKGVVEIAAGSDKPQTLTEGDAIVFEADVPHVYKNLVASEAVLYLVMTYADDAT</sequence>
<gene>
    <name evidence="4" type="ORF">chiPu_0029876</name>
</gene>
<keyword evidence="2" id="KW-0238">DNA-binding</keyword>
<dbReference type="GO" id="GO:0005829">
    <property type="term" value="C:cytosol"/>
    <property type="evidence" value="ECO:0007669"/>
    <property type="project" value="TreeGrafter"/>
</dbReference>
<dbReference type="InterPro" id="IPR050807">
    <property type="entry name" value="TransReg_Diox_bact_type"/>
</dbReference>